<comment type="caution">
    <text evidence="1">The sequence shown here is derived from an EMBL/GenBank/DDBJ whole genome shotgun (WGS) entry which is preliminary data.</text>
</comment>
<evidence type="ECO:0000313" key="2">
    <source>
        <dbReference type="Proteomes" id="UP001196413"/>
    </source>
</evidence>
<keyword evidence="2" id="KW-1185">Reference proteome</keyword>
<evidence type="ECO:0000313" key="1">
    <source>
        <dbReference type="EMBL" id="KAJ1354568.1"/>
    </source>
</evidence>
<organism evidence="1 2">
    <name type="scientific">Parelaphostrongylus tenuis</name>
    <name type="common">Meningeal worm</name>
    <dbReference type="NCBI Taxonomy" id="148309"/>
    <lineage>
        <taxon>Eukaryota</taxon>
        <taxon>Metazoa</taxon>
        <taxon>Ecdysozoa</taxon>
        <taxon>Nematoda</taxon>
        <taxon>Chromadorea</taxon>
        <taxon>Rhabditida</taxon>
        <taxon>Rhabditina</taxon>
        <taxon>Rhabditomorpha</taxon>
        <taxon>Strongyloidea</taxon>
        <taxon>Metastrongylidae</taxon>
        <taxon>Parelaphostrongylus</taxon>
    </lineage>
</organism>
<proteinExistence type="predicted"/>
<name>A0AAD5QJS1_PARTN</name>
<reference evidence="1" key="1">
    <citation type="submission" date="2021-06" db="EMBL/GenBank/DDBJ databases">
        <title>Parelaphostrongylus tenuis whole genome reference sequence.</title>
        <authorList>
            <person name="Garwood T.J."/>
            <person name="Larsen P.A."/>
            <person name="Fountain-Jones N.M."/>
            <person name="Garbe J.R."/>
            <person name="Macchietto M.G."/>
            <person name="Kania S.A."/>
            <person name="Gerhold R.W."/>
            <person name="Richards J.E."/>
            <person name="Wolf T.M."/>
        </authorList>
    </citation>
    <scope>NUCLEOTIDE SEQUENCE</scope>
    <source>
        <strain evidence="1">MNPRO001-30</strain>
        <tissue evidence="1">Meninges</tissue>
    </source>
</reference>
<protein>
    <submittedName>
        <fullName evidence="1">Uncharacterized protein</fullName>
    </submittedName>
</protein>
<dbReference type="EMBL" id="JAHQIW010002123">
    <property type="protein sequence ID" value="KAJ1354568.1"/>
    <property type="molecule type" value="Genomic_DNA"/>
</dbReference>
<sequence length="68" mass="7851">MDILKNIDEEIFGSLRNSRQKSGVNVFGTTYVTCDTMTAAACFGIHRRTKRARYRLVILDHRIGKKYN</sequence>
<dbReference type="Proteomes" id="UP001196413">
    <property type="component" value="Unassembled WGS sequence"/>
</dbReference>
<gene>
    <name evidence="1" type="ORF">KIN20_011550</name>
</gene>
<dbReference type="AlphaFoldDB" id="A0AAD5QJS1"/>
<accession>A0AAD5QJS1</accession>